<dbReference type="Gene3D" id="3.90.1150.30">
    <property type="match status" value="1"/>
</dbReference>
<dbReference type="AlphaFoldDB" id="A0A4R5ANU6"/>
<gene>
    <name evidence="1" type="ORF">E1298_32725</name>
</gene>
<accession>A0A4R5ANU6</accession>
<dbReference type="InterPro" id="IPR038056">
    <property type="entry name" value="YjbR-like_sf"/>
</dbReference>
<dbReference type="Proteomes" id="UP000294513">
    <property type="component" value="Unassembled WGS sequence"/>
</dbReference>
<keyword evidence="2" id="KW-1185">Reference proteome</keyword>
<proteinExistence type="predicted"/>
<organism evidence="1 2">
    <name type="scientific">Actinomadura rubrisoli</name>
    <dbReference type="NCBI Taxonomy" id="2530368"/>
    <lineage>
        <taxon>Bacteria</taxon>
        <taxon>Bacillati</taxon>
        <taxon>Actinomycetota</taxon>
        <taxon>Actinomycetes</taxon>
        <taxon>Streptosporangiales</taxon>
        <taxon>Thermomonosporaceae</taxon>
        <taxon>Actinomadura</taxon>
    </lineage>
</organism>
<name>A0A4R5ANU6_9ACTN</name>
<dbReference type="SUPFAM" id="SSF142906">
    <property type="entry name" value="YjbR-like"/>
    <property type="match status" value="1"/>
</dbReference>
<dbReference type="GO" id="GO:0003677">
    <property type="term" value="F:DNA binding"/>
    <property type="evidence" value="ECO:0007669"/>
    <property type="project" value="UniProtKB-KW"/>
</dbReference>
<protein>
    <submittedName>
        <fullName evidence="1">MmcQ/YjbR family DNA-binding protein</fullName>
    </submittedName>
</protein>
<evidence type="ECO:0000313" key="1">
    <source>
        <dbReference type="EMBL" id="TDD74313.1"/>
    </source>
</evidence>
<reference evidence="1 2" key="1">
    <citation type="submission" date="2019-03" db="EMBL/GenBank/DDBJ databases">
        <title>Draft genome sequences of novel Actinobacteria.</title>
        <authorList>
            <person name="Sahin N."/>
            <person name="Ay H."/>
            <person name="Saygin H."/>
        </authorList>
    </citation>
    <scope>NUCLEOTIDE SEQUENCE [LARGE SCALE GENOMIC DNA]</scope>
    <source>
        <strain evidence="1 2">H3C3</strain>
    </source>
</reference>
<dbReference type="OrthoDB" id="8479417at2"/>
<dbReference type="EMBL" id="SMKU01000238">
    <property type="protein sequence ID" value="TDD74313.1"/>
    <property type="molecule type" value="Genomic_DNA"/>
</dbReference>
<evidence type="ECO:0000313" key="2">
    <source>
        <dbReference type="Proteomes" id="UP000294513"/>
    </source>
</evidence>
<keyword evidence="1" id="KW-0238">DNA-binding</keyword>
<sequence length="118" mass="13169">MSDLDAPERLRDICLSLPEATEKPFGGHTAPSFRIRDKLFLMTSEDGLSMMFKAGPGVQEALVSEAPGRFFVPKYVGSKGWVGARLDVDQDWDELAELIEDSYRLIAPKRLAALLDQR</sequence>
<dbReference type="InterPro" id="IPR058532">
    <property type="entry name" value="YjbR/MT2646/Rv2570-like"/>
</dbReference>
<dbReference type="RefSeq" id="WP_131900182.1">
    <property type="nucleotide sequence ID" value="NZ_SMKU01000238.1"/>
</dbReference>
<comment type="caution">
    <text evidence="1">The sequence shown here is derived from an EMBL/GenBank/DDBJ whole genome shotgun (WGS) entry which is preliminary data.</text>
</comment>
<dbReference type="Pfam" id="PF04237">
    <property type="entry name" value="YjbR"/>
    <property type="match status" value="1"/>
</dbReference>